<proteinExistence type="predicted"/>
<dbReference type="Pfam" id="PF06267">
    <property type="entry name" value="DUF1028"/>
    <property type="match status" value="1"/>
</dbReference>
<comment type="caution">
    <text evidence="1">The sequence shown here is derived from an EMBL/GenBank/DDBJ whole genome shotgun (WGS) entry which is preliminary data.</text>
</comment>
<feature type="non-terminal residue" evidence="1">
    <location>
        <position position="147"/>
    </location>
</feature>
<dbReference type="Gene3D" id="3.60.20.10">
    <property type="entry name" value="Glutamine Phosphoribosylpyrophosphate, subunit 1, domain 1"/>
    <property type="match status" value="1"/>
</dbReference>
<sequence length="147" mass="15359">MTFSVCTRVPSADHDAGDGPAFAVAVATDAPAVGALCPYVSHEGAVATQSFVNVRLGRRGIDLLPDLAVDDALPGLLEQDEHSELRQLHGVDRRGNEFAFTGADCDEWCGHEVREGITAAGNMLATGDTLPAVIDAFEAAAGRIGDR</sequence>
<reference evidence="1 2" key="1">
    <citation type="journal article" date="2019" name="Int. J. Syst. Evol. Microbiol.">
        <title>The Global Catalogue of Microorganisms (GCM) 10K type strain sequencing project: providing services to taxonomists for standard genome sequencing and annotation.</title>
        <authorList>
            <consortium name="The Broad Institute Genomics Platform"/>
            <consortium name="The Broad Institute Genome Sequencing Center for Infectious Disease"/>
            <person name="Wu L."/>
            <person name="Ma J."/>
        </authorList>
    </citation>
    <scope>NUCLEOTIDE SEQUENCE [LARGE SCALE GENOMIC DNA]</scope>
    <source>
        <strain evidence="1 2">CGMCC 1.12285</strain>
    </source>
</reference>
<dbReference type="PANTHER" id="PTHR39328:SF1">
    <property type="entry name" value="BLL2871 PROTEIN"/>
    <property type="match status" value="1"/>
</dbReference>
<dbReference type="EMBL" id="JBHUDH010000130">
    <property type="protein sequence ID" value="MFD1526895.1"/>
    <property type="molecule type" value="Genomic_DNA"/>
</dbReference>
<evidence type="ECO:0000313" key="1">
    <source>
        <dbReference type="EMBL" id="MFD1526895.1"/>
    </source>
</evidence>
<evidence type="ECO:0000313" key="2">
    <source>
        <dbReference type="Proteomes" id="UP001597111"/>
    </source>
</evidence>
<name>A0ABD6BAA1_9EURY</name>
<dbReference type="InterPro" id="IPR010430">
    <property type="entry name" value="DUF1028"/>
</dbReference>
<organism evidence="1 2">
    <name type="scientific">Halolamina salina</name>
    <dbReference type="NCBI Taxonomy" id="1220023"/>
    <lineage>
        <taxon>Archaea</taxon>
        <taxon>Methanobacteriati</taxon>
        <taxon>Methanobacteriota</taxon>
        <taxon>Stenosarchaea group</taxon>
        <taxon>Halobacteria</taxon>
        <taxon>Halobacteriales</taxon>
        <taxon>Haloferacaceae</taxon>
    </lineage>
</organism>
<keyword evidence="2" id="KW-1185">Reference proteome</keyword>
<dbReference type="AlphaFoldDB" id="A0ABD6BAA1"/>
<accession>A0ABD6BAA1</accession>
<dbReference type="SUPFAM" id="SSF56235">
    <property type="entry name" value="N-terminal nucleophile aminohydrolases (Ntn hydrolases)"/>
    <property type="match status" value="1"/>
</dbReference>
<gene>
    <name evidence="1" type="ORF">ACFR9S_11425</name>
</gene>
<protein>
    <submittedName>
        <fullName evidence="1">DUF1028 domain-containing protein</fullName>
    </submittedName>
</protein>
<dbReference type="RefSeq" id="WP_379818697.1">
    <property type="nucleotide sequence ID" value="NZ_JBHUDH010000130.1"/>
</dbReference>
<dbReference type="Proteomes" id="UP001597111">
    <property type="component" value="Unassembled WGS sequence"/>
</dbReference>
<dbReference type="InterPro" id="IPR029055">
    <property type="entry name" value="Ntn_hydrolases_N"/>
</dbReference>
<dbReference type="PANTHER" id="PTHR39328">
    <property type="entry name" value="BLL2871 PROTEIN"/>
    <property type="match status" value="1"/>
</dbReference>